<feature type="signal peptide" evidence="1">
    <location>
        <begin position="1"/>
        <end position="21"/>
    </location>
</feature>
<name>A0A846XLP0_9NOCA</name>
<dbReference type="SUPFAM" id="SSF46785">
    <property type="entry name" value="Winged helix' DNA-binding domain"/>
    <property type="match status" value="1"/>
</dbReference>
<evidence type="ECO:0000313" key="2">
    <source>
        <dbReference type="EMBL" id="NKY37251.1"/>
    </source>
</evidence>
<dbReference type="PROSITE" id="PS51257">
    <property type="entry name" value="PROKAR_LIPOPROTEIN"/>
    <property type="match status" value="1"/>
</dbReference>
<dbReference type="Gene3D" id="1.10.10.10">
    <property type="entry name" value="Winged helix-like DNA-binding domain superfamily/Winged helix DNA-binding domain"/>
    <property type="match status" value="1"/>
</dbReference>
<dbReference type="InterPro" id="IPR036388">
    <property type="entry name" value="WH-like_DNA-bd_sf"/>
</dbReference>
<dbReference type="InterPro" id="IPR036390">
    <property type="entry name" value="WH_DNA-bd_sf"/>
</dbReference>
<feature type="chain" id="PRO_5039160719" evidence="1">
    <location>
        <begin position="22"/>
        <end position="177"/>
    </location>
</feature>
<evidence type="ECO:0000313" key="3">
    <source>
        <dbReference type="Proteomes" id="UP000565715"/>
    </source>
</evidence>
<keyword evidence="2" id="KW-0238">DNA-binding</keyword>
<dbReference type="AlphaFoldDB" id="A0A846XLP0"/>
<organism evidence="2 3">
    <name type="scientific">Nocardia speluncae</name>
    <dbReference type="NCBI Taxonomy" id="419477"/>
    <lineage>
        <taxon>Bacteria</taxon>
        <taxon>Bacillati</taxon>
        <taxon>Actinomycetota</taxon>
        <taxon>Actinomycetes</taxon>
        <taxon>Mycobacteriales</taxon>
        <taxon>Nocardiaceae</taxon>
        <taxon>Nocardia</taxon>
    </lineage>
</organism>
<protein>
    <submittedName>
        <fullName evidence="2">Winged helix DNA-binding protein</fullName>
    </submittedName>
</protein>
<dbReference type="Proteomes" id="UP000565715">
    <property type="component" value="Unassembled WGS sequence"/>
</dbReference>
<sequence length="177" mass="19071">MNARSLLLGAATLLLIPLAAACGEPAAAEPAPVEPAPAGENRLIGHQVKRLDQLIELAFDRRLSEAGLSRRDWQTLNALAAGPAGATELTDALRPFWEVENEDPHEVVAALSERGWVSQDTEGRFALTEAGRTIRMTAADSVARIRDLSSAGVSDQEFTQMMNVMARIIDNLEQATI</sequence>
<dbReference type="GO" id="GO:0003677">
    <property type="term" value="F:DNA binding"/>
    <property type="evidence" value="ECO:0007669"/>
    <property type="project" value="UniProtKB-KW"/>
</dbReference>
<comment type="caution">
    <text evidence="2">The sequence shown here is derived from an EMBL/GenBank/DDBJ whole genome shotgun (WGS) entry which is preliminary data.</text>
</comment>
<keyword evidence="3" id="KW-1185">Reference proteome</keyword>
<reference evidence="2 3" key="1">
    <citation type="submission" date="2020-04" db="EMBL/GenBank/DDBJ databases">
        <title>MicrobeNet Type strains.</title>
        <authorList>
            <person name="Nicholson A.C."/>
        </authorList>
    </citation>
    <scope>NUCLEOTIDE SEQUENCE [LARGE SCALE GENOMIC DNA]</scope>
    <source>
        <strain evidence="2 3">DSM 45078</strain>
    </source>
</reference>
<evidence type="ECO:0000256" key="1">
    <source>
        <dbReference type="SAM" id="SignalP"/>
    </source>
</evidence>
<gene>
    <name evidence="2" type="ORF">HGA13_29895</name>
</gene>
<proteinExistence type="predicted"/>
<dbReference type="EMBL" id="JAAXOO010000008">
    <property type="protein sequence ID" value="NKY37251.1"/>
    <property type="molecule type" value="Genomic_DNA"/>
</dbReference>
<keyword evidence="1" id="KW-0732">Signal</keyword>
<accession>A0A846XLP0</accession>